<proteinExistence type="predicted"/>
<sequence length="72" mass="8326">MGGGGSPSEEIRKVLKEQVHTFLYTSQYSEERTVHQWFPKSSLYTAAERPHLRRLIATGSSMRCLKHRLSTY</sequence>
<evidence type="ECO:0000313" key="2">
    <source>
        <dbReference type="Proteomes" id="UP000094389"/>
    </source>
</evidence>
<dbReference type="RefSeq" id="XP_020071474.1">
    <property type="nucleotide sequence ID" value="XM_020214769.1"/>
</dbReference>
<protein>
    <submittedName>
        <fullName evidence="1">Uncharacterized protein</fullName>
    </submittedName>
</protein>
<accession>A0A1E4S4L6</accession>
<evidence type="ECO:0000313" key="1">
    <source>
        <dbReference type="EMBL" id="ODV74435.1"/>
    </source>
</evidence>
<name>A0A1E4S4L6_CYBJN</name>
<dbReference type="Proteomes" id="UP000094389">
    <property type="component" value="Unassembled WGS sequence"/>
</dbReference>
<reference evidence="1 2" key="1">
    <citation type="journal article" date="2016" name="Proc. Natl. Acad. Sci. U.S.A.">
        <title>Comparative genomics of biotechnologically important yeasts.</title>
        <authorList>
            <person name="Riley R."/>
            <person name="Haridas S."/>
            <person name="Wolfe K.H."/>
            <person name="Lopes M.R."/>
            <person name="Hittinger C.T."/>
            <person name="Goeker M."/>
            <person name="Salamov A.A."/>
            <person name="Wisecaver J.H."/>
            <person name="Long T.M."/>
            <person name="Calvey C.H."/>
            <person name="Aerts A.L."/>
            <person name="Barry K.W."/>
            <person name="Choi C."/>
            <person name="Clum A."/>
            <person name="Coughlan A.Y."/>
            <person name="Deshpande S."/>
            <person name="Douglass A.P."/>
            <person name="Hanson S.J."/>
            <person name="Klenk H.-P."/>
            <person name="LaButti K.M."/>
            <person name="Lapidus A."/>
            <person name="Lindquist E.A."/>
            <person name="Lipzen A.M."/>
            <person name="Meier-Kolthoff J.P."/>
            <person name="Ohm R.A."/>
            <person name="Otillar R.P."/>
            <person name="Pangilinan J.L."/>
            <person name="Peng Y."/>
            <person name="Rokas A."/>
            <person name="Rosa C.A."/>
            <person name="Scheuner C."/>
            <person name="Sibirny A.A."/>
            <person name="Slot J.C."/>
            <person name="Stielow J.B."/>
            <person name="Sun H."/>
            <person name="Kurtzman C.P."/>
            <person name="Blackwell M."/>
            <person name="Grigoriev I.V."/>
            <person name="Jeffries T.W."/>
        </authorList>
    </citation>
    <scope>NUCLEOTIDE SEQUENCE [LARGE SCALE GENOMIC DNA]</scope>
    <source>
        <strain evidence="2">ATCC 18201 / CBS 1600 / BCRC 20928 / JCM 3617 / NBRC 0987 / NRRL Y-1542</strain>
    </source>
</reference>
<dbReference type="GeneID" id="30989165"/>
<organism evidence="1 2">
    <name type="scientific">Cyberlindnera jadinii (strain ATCC 18201 / CBS 1600 / BCRC 20928 / JCM 3617 / NBRC 0987 / NRRL Y-1542)</name>
    <name type="common">Torula yeast</name>
    <name type="synonym">Candida utilis</name>
    <dbReference type="NCBI Taxonomy" id="983966"/>
    <lineage>
        <taxon>Eukaryota</taxon>
        <taxon>Fungi</taxon>
        <taxon>Dikarya</taxon>
        <taxon>Ascomycota</taxon>
        <taxon>Saccharomycotina</taxon>
        <taxon>Saccharomycetes</taxon>
        <taxon>Phaffomycetales</taxon>
        <taxon>Phaffomycetaceae</taxon>
        <taxon>Cyberlindnera</taxon>
    </lineage>
</organism>
<keyword evidence="2" id="KW-1185">Reference proteome</keyword>
<dbReference type="EMBL" id="KV453928">
    <property type="protein sequence ID" value="ODV74435.1"/>
    <property type="molecule type" value="Genomic_DNA"/>
</dbReference>
<gene>
    <name evidence="1" type="ORF">CYBJADRAFT_167104</name>
</gene>
<dbReference type="AlphaFoldDB" id="A0A1E4S4L6"/>